<dbReference type="PROSITE" id="PS00737">
    <property type="entry name" value="THIOLASE_2"/>
    <property type="match status" value="1"/>
</dbReference>
<feature type="domain" description="Thiolase C-terminal" evidence="8">
    <location>
        <begin position="277"/>
        <end position="399"/>
    </location>
</feature>
<keyword evidence="10" id="KW-1185">Reference proteome</keyword>
<dbReference type="PIRSF" id="PIRSF000429">
    <property type="entry name" value="Ac-CoA_Ac_transf"/>
    <property type="match status" value="1"/>
</dbReference>
<feature type="domain" description="Thiolase N-terminal" evidence="7">
    <location>
        <begin position="5"/>
        <end position="266"/>
    </location>
</feature>
<dbReference type="PROSITE" id="PS00098">
    <property type="entry name" value="THIOLASE_1"/>
    <property type="match status" value="1"/>
</dbReference>
<gene>
    <name evidence="9" type="ORF">GO608_13975</name>
</gene>
<dbReference type="InterPro" id="IPR020610">
    <property type="entry name" value="Thiolase_AS"/>
</dbReference>
<dbReference type="PANTHER" id="PTHR43853">
    <property type="entry name" value="3-KETOACYL-COA THIOLASE, PEROXISOMAL"/>
    <property type="match status" value="1"/>
</dbReference>
<dbReference type="NCBIfam" id="TIGR01930">
    <property type="entry name" value="AcCoA-C-Actrans"/>
    <property type="match status" value="1"/>
</dbReference>
<keyword evidence="3 6" id="KW-0808">Transferase</keyword>
<proteinExistence type="inferred from homology"/>
<evidence type="ECO:0000313" key="9">
    <source>
        <dbReference type="EMBL" id="NMF94432.1"/>
    </source>
</evidence>
<accession>A0ABX1N5A3</accession>
<evidence type="ECO:0000256" key="5">
    <source>
        <dbReference type="ARBA" id="ARBA00024073"/>
    </source>
</evidence>
<dbReference type="InterPro" id="IPR020615">
    <property type="entry name" value="Thiolase_acyl_enz_int_AS"/>
</dbReference>
<dbReference type="InterPro" id="IPR020617">
    <property type="entry name" value="Thiolase_C"/>
</dbReference>
<dbReference type="Proteomes" id="UP000601990">
    <property type="component" value="Unassembled WGS sequence"/>
</dbReference>
<reference evidence="9" key="1">
    <citation type="submission" date="2019-12" db="EMBL/GenBank/DDBJ databases">
        <title>Comparative genomics gives insights into the taxonomy of the Azoarcus-Aromatoleum group and reveals separate origins of nif in the plant-associated Azoarcus and non-plant-associated Aromatoleum sub-groups.</title>
        <authorList>
            <person name="Lafos M."/>
            <person name="Maluk M."/>
            <person name="Batista M."/>
            <person name="Junghare M."/>
            <person name="Carmona M."/>
            <person name="Faoro H."/>
            <person name="Cruz L.M."/>
            <person name="Battistoni F."/>
            <person name="De Souza E."/>
            <person name="Pedrosa F."/>
            <person name="Chen W.-M."/>
            <person name="Poole P.S."/>
            <person name="Dixon R.A."/>
            <person name="James E.K."/>
        </authorList>
    </citation>
    <scope>NUCLEOTIDE SEQUENCE</scope>
    <source>
        <strain evidence="9">U120</strain>
    </source>
</reference>
<dbReference type="RefSeq" id="WP_169199659.1">
    <property type="nucleotide sequence ID" value="NZ_WTVH02000010.1"/>
</dbReference>
<dbReference type="NCBIfam" id="NF006001">
    <property type="entry name" value="PRK08131.1"/>
    <property type="match status" value="1"/>
</dbReference>
<dbReference type="Pfam" id="PF02803">
    <property type="entry name" value="Thiolase_C"/>
    <property type="match status" value="1"/>
</dbReference>
<dbReference type="EC" id="2.3.1.16" evidence="5"/>
<dbReference type="PROSITE" id="PS00099">
    <property type="entry name" value="THIOLASE_3"/>
    <property type="match status" value="1"/>
</dbReference>
<dbReference type="EMBL" id="WTVH01000029">
    <property type="protein sequence ID" value="NMF94432.1"/>
    <property type="molecule type" value="Genomic_DNA"/>
</dbReference>
<dbReference type="GO" id="GO:0033812">
    <property type="term" value="F:3-oxoadipyl-CoA thiolase activity"/>
    <property type="evidence" value="ECO:0007669"/>
    <property type="project" value="UniProtKB-EC"/>
</dbReference>
<evidence type="ECO:0000256" key="4">
    <source>
        <dbReference type="ARBA" id="ARBA00023315"/>
    </source>
</evidence>
<dbReference type="PANTHER" id="PTHR43853:SF2">
    <property type="entry name" value="3-OXOADIPYL-COA_3-OXO-5,6-DEHYDROSUBERYL-COA THIOLASE"/>
    <property type="match status" value="1"/>
</dbReference>
<dbReference type="InterPro" id="IPR002155">
    <property type="entry name" value="Thiolase"/>
</dbReference>
<dbReference type="Gene3D" id="3.40.47.10">
    <property type="match status" value="1"/>
</dbReference>
<dbReference type="InterPro" id="IPR020613">
    <property type="entry name" value="Thiolase_CS"/>
</dbReference>
<dbReference type="InterPro" id="IPR016039">
    <property type="entry name" value="Thiolase-like"/>
</dbReference>
<dbReference type="InterPro" id="IPR020616">
    <property type="entry name" value="Thiolase_N"/>
</dbReference>
<dbReference type="InterPro" id="IPR050215">
    <property type="entry name" value="Thiolase-like_sf_Thiolase"/>
</dbReference>
<evidence type="ECO:0000256" key="2">
    <source>
        <dbReference type="ARBA" id="ARBA00010982"/>
    </source>
</evidence>
<evidence type="ECO:0000256" key="1">
    <source>
        <dbReference type="ARBA" id="ARBA00005189"/>
    </source>
</evidence>
<name>A0ABX1N5A3_9RHOO</name>
<dbReference type="CDD" id="cd00751">
    <property type="entry name" value="thiolase"/>
    <property type="match status" value="1"/>
</dbReference>
<evidence type="ECO:0000259" key="8">
    <source>
        <dbReference type="Pfam" id="PF02803"/>
    </source>
</evidence>
<organism evidence="9 10">
    <name type="scientific">Aromatoleum buckelii</name>
    <dbReference type="NCBI Taxonomy" id="200254"/>
    <lineage>
        <taxon>Bacteria</taxon>
        <taxon>Pseudomonadati</taxon>
        <taxon>Pseudomonadota</taxon>
        <taxon>Betaproteobacteria</taxon>
        <taxon>Rhodocyclales</taxon>
        <taxon>Rhodocyclaceae</taxon>
        <taxon>Aromatoleum</taxon>
    </lineage>
</organism>
<dbReference type="SUPFAM" id="SSF53901">
    <property type="entry name" value="Thiolase-like"/>
    <property type="match status" value="2"/>
</dbReference>
<evidence type="ECO:0000256" key="6">
    <source>
        <dbReference type="RuleBase" id="RU003557"/>
    </source>
</evidence>
<evidence type="ECO:0000259" key="7">
    <source>
        <dbReference type="Pfam" id="PF00108"/>
    </source>
</evidence>
<keyword evidence="4 6" id="KW-0012">Acyltransferase</keyword>
<comment type="caution">
    <text evidence="9">The sequence shown here is derived from an EMBL/GenBank/DDBJ whole genome shotgun (WGS) entry which is preliminary data.</text>
</comment>
<comment type="pathway">
    <text evidence="1">Lipid metabolism.</text>
</comment>
<protein>
    <recommendedName>
        <fullName evidence="5">acetyl-CoA C-acyltransferase</fullName>
        <ecNumber evidence="5">2.3.1.16</ecNumber>
    </recommendedName>
</protein>
<dbReference type="Pfam" id="PF00108">
    <property type="entry name" value="Thiolase_N"/>
    <property type="match status" value="1"/>
</dbReference>
<evidence type="ECO:0000313" key="10">
    <source>
        <dbReference type="Proteomes" id="UP000601990"/>
    </source>
</evidence>
<comment type="similarity">
    <text evidence="2 6">Belongs to the thiolase-like superfamily. Thiolase family.</text>
</comment>
<sequence length="402" mass="41358">MLDAYIYAGLRSPIGRHAGKLAAVRPDDLVATVIREVLVRSPFQGADVEDVILGCAAQAGEDSRNVARHAALLAGLPTTVAGQTINRLCGSGLAAVLDSARAVTCGEGDLYVAGGVESMSRAPFVVAKAESAYSRDFKVFDTTIGARFPNPRLVEEYGNESMPETGDNVAAEFGITRDAADRFAAASQAKYAASKEAGFYAGEILPISVPTGRKTPPLVVAEDEHPRPESTYEALAKLKPLFADGVVTAGNASGINDGAAALIVGSRAAGERAGAAPMARILGGAVAGVEPRIMGVGPAYAIPKALARAGLTLKDMDVIEINEAFAPQVLGCLKLLDVAFDDPRVNPNGGAIAIGHPLGASGARIALSAARELERRGGRYAVVSLCIGVGHGIALVIERVPG</sequence>
<evidence type="ECO:0000256" key="3">
    <source>
        <dbReference type="ARBA" id="ARBA00022679"/>
    </source>
</evidence>